<dbReference type="Pfam" id="PF11951">
    <property type="entry name" value="Fungal_trans_2"/>
    <property type="match status" value="1"/>
</dbReference>
<dbReference type="Gene3D" id="4.10.240.10">
    <property type="entry name" value="Zn(2)-C6 fungal-type DNA-binding domain"/>
    <property type="match status" value="1"/>
</dbReference>
<keyword evidence="1" id="KW-0539">Nucleus</keyword>
<dbReference type="GO" id="GO:0000981">
    <property type="term" value="F:DNA-binding transcription factor activity, RNA polymerase II-specific"/>
    <property type="evidence" value="ECO:0007669"/>
    <property type="project" value="InterPro"/>
</dbReference>
<feature type="compositionally biased region" description="Low complexity" evidence="2">
    <location>
        <begin position="542"/>
        <end position="561"/>
    </location>
</feature>
<evidence type="ECO:0000256" key="2">
    <source>
        <dbReference type="SAM" id="MobiDB-lite"/>
    </source>
</evidence>
<gene>
    <name evidence="4" type="ORF">GQ607_009588</name>
</gene>
<dbReference type="GO" id="GO:0008270">
    <property type="term" value="F:zinc ion binding"/>
    <property type="evidence" value="ECO:0007669"/>
    <property type="project" value="InterPro"/>
</dbReference>
<sequence>MVYCGKPSKGCSSCRERKIRCDQKEPGCGQCEKRQQECPGYRNLVDLMFRDESAHVKRKATKTRTRISGKPPTASNAPGAPEPPELSGSAPSSSGTEPENSAPYPRTTTRATDARRKPALALAVITQPVPVRSRPRQAPWPSPPEPAYPPSNDDSDDEDSSLPSPEGGNWPTSPPTTLLYALAPSYQERGTAFFFSRYVSVDENACYQNYDFVFDIWRPASMLPSRQVDGVMASMTAVGLAGLADLTKCHRTMDWARRSYGTALRLTNDALRDPSEAVKDTTMLSILVLNTYEMLTGRSPQTVRAWQEHLNGASALAKMRGLAQFRSRAGVRMFIMLTHIALTSCIQRSLPMPPSLVELRNQLGMLSPPGDPNWRMSGPIYRVMQLRHDIKRGKLRQTEAIVDQLAKVDNEFVDIIADLPESWHYRLVNLSQSHPAVFDGFHCHVYPALGLAATWNGIRSLRMLVHETIIGELCKDLGEQPILSWPYEAKFQLAKSVDALEKLRDAILASVPQHFGVVNYNDAKPEDRGLPVTLVRARRPPVRVVPSPATSASTSPECPSADSPPRPGSFSGPTLHDPIQMEGVSNSAERFMILASASNTIVWPLYLLGVSSSGTHEVREYVIDRLQAILKEASLQQAGGVAQMVRNTQVSIPWSDLPWDQMPQLPTSPRVLM</sequence>
<dbReference type="PANTHER" id="PTHR38791:SF5">
    <property type="entry name" value="TRANSCRIPTION FACTOR DBAG-RELATED"/>
    <property type="match status" value="1"/>
</dbReference>
<dbReference type="OrthoDB" id="5429770at2759"/>
<evidence type="ECO:0000313" key="5">
    <source>
        <dbReference type="Proteomes" id="UP000434172"/>
    </source>
</evidence>
<feature type="region of interest" description="Disordered" evidence="2">
    <location>
        <begin position="52"/>
        <end position="175"/>
    </location>
</feature>
<dbReference type="SMART" id="SM00066">
    <property type="entry name" value="GAL4"/>
    <property type="match status" value="1"/>
</dbReference>
<protein>
    <submittedName>
        <fullName evidence="4">C6 finger domain-containing protein</fullName>
    </submittedName>
</protein>
<feature type="compositionally biased region" description="Low complexity" evidence="2">
    <location>
        <begin position="102"/>
        <end position="111"/>
    </location>
</feature>
<organism evidence="4 5">
    <name type="scientific">Colletotrichum asianum</name>
    <dbReference type="NCBI Taxonomy" id="702518"/>
    <lineage>
        <taxon>Eukaryota</taxon>
        <taxon>Fungi</taxon>
        <taxon>Dikarya</taxon>
        <taxon>Ascomycota</taxon>
        <taxon>Pezizomycotina</taxon>
        <taxon>Sordariomycetes</taxon>
        <taxon>Hypocreomycetidae</taxon>
        <taxon>Glomerellales</taxon>
        <taxon>Glomerellaceae</taxon>
        <taxon>Colletotrichum</taxon>
        <taxon>Colletotrichum gloeosporioides species complex</taxon>
    </lineage>
</organism>
<dbReference type="InterPro" id="IPR021858">
    <property type="entry name" value="Fun_TF"/>
</dbReference>
<dbReference type="CDD" id="cd00067">
    <property type="entry name" value="GAL4"/>
    <property type="match status" value="1"/>
</dbReference>
<dbReference type="PROSITE" id="PS00463">
    <property type="entry name" value="ZN2_CY6_FUNGAL_1"/>
    <property type="match status" value="1"/>
</dbReference>
<feature type="compositionally biased region" description="Polar residues" evidence="2">
    <location>
        <begin position="89"/>
        <end position="99"/>
    </location>
</feature>
<accession>A0A8H3WAM3</accession>
<dbReference type="PROSITE" id="PS50048">
    <property type="entry name" value="ZN2_CY6_FUNGAL_2"/>
    <property type="match status" value="1"/>
</dbReference>
<dbReference type="PANTHER" id="PTHR38791">
    <property type="entry name" value="ZN(II)2CYS6 TRANSCRIPTION FACTOR (EUROFUNG)-RELATED-RELATED"/>
    <property type="match status" value="1"/>
</dbReference>
<feature type="region of interest" description="Disordered" evidence="2">
    <location>
        <begin position="542"/>
        <end position="577"/>
    </location>
</feature>
<dbReference type="InterPro" id="IPR036864">
    <property type="entry name" value="Zn2-C6_fun-type_DNA-bd_sf"/>
</dbReference>
<dbReference type="InterPro" id="IPR053175">
    <property type="entry name" value="DHMBA_Reg_Transcription_Factor"/>
</dbReference>
<reference evidence="4 5" key="1">
    <citation type="submission" date="2019-12" db="EMBL/GenBank/DDBJ databases">
        <title>A genome sequence resource for the geographically widespread anthracnose pathogen Colletotrichum asianum.</title>
        <authorList>
            <person name="Meng Y."/>
        </authorList>
    </citation>
    <scope>NUCLEOTIDE SEQUENCE [LARGE SCALE GENOMIC DNA]</scope>
    <source>
        <strain evidence="4 5">ICMP 18580</strain>
    </source>
</reference>
<dbReference type="EMBL" id="WOWK01000054">
    <property type="protein sequence ID" value="KAF0323249.1"/>
    <property type="molecule type" value="Genomic_DNA"/>
</dbReference>
<evidence type="ECO:0000256" key="1">
    <source>
        <dbReference type="ARBA" id="ARBA00023242"/>
    </source>
</evidence>
<comment type="caution">
    <text evidence="4">The sequence shown here is derived from an EMBL/GenBank/DDBJ whole genome shotgun (WGS) entry which is preliminary data.</text>
</comment>
<name>A0A8H3WAM3_9PEZI</name>
<feature type="compositionally biased region" description="Pro residues" evidence="2">
    <location>
        <begin position="138"/>
        <end position="149"/>
    </location>
</feature>
<keyword evidence="5" id="KW-1185">Reference proteome</keyword>
<feature type="compositionally biased region" description="Basic residues" evidence="2">
    <location>
        <begin position="56"/>
        <end position="67"/>
    </location>
</feature>
<dbReference type="Pfam" id="PF00172">
    <property type="entry name" value="Zn_clus"/>
    <property type="match status" value="1"/>
</dbReference>
<feature type="domain" description="Zn(2)-C6 fungal-type" evidence="3">
    <location>
        <begin position="10"/>
        <end position="38"/>
    </location>
</feature>
<dbReference type="Proteomes" id="UP000434172">
    <property type="component" value="Unassembled WGS sequence"/>
</dbReference>
<dbReference type="InterPro" id="IPR001138">
    <property type="entry name" value="Zn2Cys6_DnaBD"/>
</dbReference>
<evidence type="ECO:0000259" key="3">
    <source>
        <dbReference type="PROSITE" id="PS50048"/>
    </source>
</evidence>
<dbReference type="SUPFAM" id="SSF57701">
    <property type="entry name" value="Zn2/Cys6 DNA-binding domain"/>
    <property type="match status" value="1"/>
</dbReference>
<evidence type="ECO:0000313" key="4">
    <source>
        <dbReference type="EMBL" id="KAF0323249.1"/>
    </source>
</evidence>
<dbReference type="AlphaFoldDB" id="A0A8H3WAM3"/>
<proteinExistence type="predicted"/>